<evidence type="ECO:0000313" key="2">
    <source>
        <dbReference type="EMBL" id="THU81760.1"/>
    </source>
</evidence>
<reference evidence="2 3" key="1">
    <citation type="journal article" date="2019" name="Nat. Ecol. Evol.">
        <title>Megaphylogeny resolves global patterns of mushroom evolution.</title>
        <authorList>
            <person name="Varga T."/>
            <person name="Krizsan K."/>
            <person name="Foldi C."/>
            <person name="Dima B."/>
            <person name="Sanchez-Garcia M."/>
            <person name="Sanchez-Ramirez S."/>
            <person name="Szollosi G.J."/>
            <person name="Szarkandi J.G."/>
            <person name="Papp V."/>
            <person name="Albert L."/>
            <person name="Andreopoulos W."/>
            <person name="Angelini C."/>
            <person name="Antonin V."/>
            <person name="Barry K.W."/>
            <person name="Bougher N.L."/>
            <person name="Buchanan P."/>
            <person name="Buyck B."/>
            <person name="Bense V."/>
            <person name="Catcheside P."/>
            <person name="Chovatia M."/>
            <person name="Cooper J."/>
            <person name="Damon W."/>
            <person name="Desjardin D."/>
            <person name="Finy P."/>
            <person name="Geml J."/>
            <person name="Haridas S."/>
            <person name="Hughes K."/>
            <person name="Justo A."/>
            <person name="Karasinski D."/>
            <person name="Kautmanova I."/>
            <person name="Kiss B."/>
            <person name="Kocsube S."/>
            <person name="Kotiranta H."/>
            <person name="LaButti K.M."/>
            <person name="Lechner B.E."/>
            <person name="Liimatainen K."/>
            <person name="Lipzen A."/>
            <person name="Lukacs Z."/>
            <person name="Mihaltcheva S."/>
            <person name="Morgado L.N."/>
            <person name="Niskanen T."/>
            <person name="Noordeloos M.E."/>
            <person name="Ohm R.A."/>
            <person name="Ortiz-Santana B."/>
            <person name="Ovrebo C."/>
            <person name="Racz N."/>
            <person name="Riley R."/>
            <person name="Savchenko A."/>
            <person name="Shiryaev A."/>
            <person name="Soop K."/>
            <person name="Spirin V."/>
            <person name="Szebenyi C."/>
            <person name="Tomsovsky M."/>
            <person name="Tulloss R.E."/>
            <person name="Uehling J."/>
            <person name="Grigoriev I.V."/>
            <person name="Vagvolgyi C."/>
            <person name="Papp T."/>
            <person name="Martin F.M."/>
            <person name="Miettinen O."/>
            <person name="Hibbett D.S."/>
            <person name="Nagy L.G."/>
        </authorList>
    </citation>
    <scope>NUCLEOTIDE SEQUENCE [LARGE SCALE GENOMIC DNA]</scope>
    <source>
        <strain evidence="2 3">CBS 962.96</strain>
    </source>
</reference>
<dbReference type="Proteomes" id="UP000297245">
    <property type="component" value="Unassembled WGS sequence"/>
</dbReference>
<gene>
    <name evidence="2" type="ORF">K435DRAFT_872999</name>
</gene>
<feature type="compositionally biased region" description="Low complexity" evidence="1">
    <location>
        <begin position="26"/>
        <end position="37"/>
    </location>
</feature>
<evidence type="ECO:0000313" key="3">
    <source>
        <dbReference type="Proteomes" id="UP000297245"/>
    </source>
</evidence>
<keyword evidence="3" id="KW-1185">Reference proteome</keyword>
<protein>
    <submittedName>
        <fullName evidence="2">Uncharacterized protein</fullName>
    </submittedName>
</protein>
<evidence type="ECO:0000256" key="1">
    <source>
        <dbReference type="SAM" id="MobiDB-lite"/>
    </source>
</evidence>
<proteinExistence type="predicted"/>
<name>A0A4S8L0F2_DENBC</name>
<accession>A0A4S8L0F2</accession>
<sequence length="245" mass="27110">MPPKKEEQILPGQLTLSFPTPPLQPESTSASTEASSSGYVWDSVSGKVLPARKPKIHSGQTQFRVSPQSPSVLPMTSHSPMNTLLETPHNPFPATPSNVEYPLSPLDLQVSDLSLDSPALDTVDPTPGETTPLTRDLHPGHLFTNKTQIEILPFNVHFFPFHSHLLYTVYSAVFVMFSLHASADFNISFNEHSPELIAKACGHDNPVTSQRHDSPQPDITPSYMNLFIKNKRKIYKESLDQGPHP</sequence>
<feature type="region of interest" description="Disordered" evidence="1">
    <location>
        <begin position="1"/>
        <end position="40"/>
    </location>
</feature>
<dbReference type="EMBL" id="ML179782">
    <property type="protein sequence ID" value="THU81760.1"/>
    <property type="molecule type" value="Genomic_DNA"/>
</dbReference>
<organism evidence="2 3">
    <name type="scientific">Dendrothele bispora (strain CBS 962.96)</name>
    <dbReference type="NCBI Taxonomy" id="1314807"/>
    <lineage>
        <taxon>Eukaryota</taxon>
        <taxon>Fungi</taxon>
        <taxon>Dikarya</taxon>
        <taxon>Basidiomycota</taxon>
        <taxon>Agaricomycotina</taxon>
        <taxon>Agaricomycetes</taxon>
        <taxon>Agaricomycetidae</taxon>
        <taxon>Agaricales</taxon>
        <taxon>Agaricales incertae sedis</taxon>
        <taxon>Dendrothele</taxon>
    </lineage>
</organism>
<dbReference type="AlphaFoldDB" id="A0A4S8L0F2"/>